<reference evidence="2" key="1">
    <citation type="journal article" date="2020" name="Stud. Mycol.">
        <title>101 Dothideomycetes genomes: a test case for predicting lifestyles and emergence of pathogens.</title>
        <authorList>
            <person name="Haridas S."/>
            <person name="Albert R."/>
            <person name="Binder M."/>
            <person name="Bloem J."/>
            <person name="Labutti K."/>
            <person name="Salamov A."/>
            <person name="Andreopoulos B."/>
            <person name="Baker S."/>
            <person name="Barry K."/>
            <person name="Bills G."/>
            <person name="Bluhm B."/>
            <person name="Cannon C."/>
            <person name="Castanera R."/>
            <person name="Culley D."/>
            <person name="Daum C."/>
            <person name="Ezra D."/>
            <person name="Gonzalez J."/>
            <person name="Henrissat B."/>
            <person name="Kuo A."/>
            <person name="Liang C."/>
            <person name="Lipzen A."/>
            <person name="Lutzoni F."/>
            <person name="Magnuson J."/>
            <person name="Mondo S."/>
            <person name="Nolan M."/>
            <person name="Ohm R."/>
            <person name="Pangilinan J."/>
            <person name="Park H.-J."/>
            <person name="Ramirez L."/>
            <person name="Alfaro M."/>
            <person name="Sun H."/>
            <person name="Tritt A."/>
            <person name="Yoshinaga Y."/>
            <person name="Zwiers L.-H."/>
            <person name="Turgeon B."/>
            <person name="Goodwin S."/>
            <person name="Spatafora J."/>
            <person name="Crous P."/>
            <person name="Grigoriev I."/>
        </authorList>
    </citation>
    <scope>NUCLEOTIDE SEQUENCE</scope>
    <source>
        <strain evidence="2">CBS 119925</strain>
    </source>
</reference>
<evidence type="ECO:0000256" key="1">
    <source>
        <dbReference type="SAM" id="Phobius"/>
    </source>
</evidence>
<evidence type="ECO:0000313" key="2">
    <source>
        <dbReference type="EMBL" id="KAF2748387.1"/>
    </source>
</evidence>
<protein>
    <recommendedName>
        <fullName evidence="4">Cora-domain-containing protein</fullName>
    </recommendedName>
</protein>
<evidence type="ECO:0000313" key="3">
    <source>
        <dbReference type="Proteomes" id="UP000799440"/>
    </source>
</evidence>
<proteinExistence type="predicted"/>
<keyword evidence="3" id="KW-1185">Reference proteome</keyword>
<keyword evidence="1" id="KW-0472">Membrane</keyword>
<dbReference type="OrthoDB" id="2830640at2759"/>
<name>A0A6A6VH07_9PLEO</name>
<keyword evidence="1" id="KW-1133">Transmembrane helix</keyword>
<keyword evidence="1" id="KW-0812">Transmembrane</keyword>
<accession>A0A6A6VH07</accession>
<gene>
    <name evidence="2" type="ORF">M011DRAFT_466795</name>
</gene>
<dbReference type="Gene3D" id="1.20.58.340">
    <property type="entry name" value="Magnesium transport protein CorA, transmembrane region"/>
    <property type="match status" value="1"/>
</dbReference>
<dbReference type="Proteomes" id="UP000799440">
    <property type="component" value="Unassembled WGS sequence"/>
</dbReference>
<organism evidence="2 3">
    <name type="scientific">Sporormia fimetaria CBS 119925</name>
    <dbReference type="NCBI Taxonomy" id="1340428"/>
    <lineage>
        <taxon>Eukaryota</taxon>
        <taxon>Fungi</taxon>
        <taxon>Dikarya</taxon>
        <taxon>Ascomycota</taxon>
        <taxon>Pezizomycotina</taxon>
        <taxon>Dothideomycetes</taxon>
        <taxon>Pleosporomycetidae</taxon>
        <taxon>Pleosporales</taxon>
        <taxon>Sporormiaceae</taxon>
        <taxon>Sporormia</taxon>
    </lineage>
</organism>
<dbReference type="EMBL" id="MU006569">
    <property type="protein sequence ID" value="KAF2748387.1"/>
    <property type="molecule type" value="Genomic_DNA"/>
</dbReference>
<feature type="transmembrane region" description="Helical" evidence="1">
    <location>
        <begin position="541"/>
        <end position="563"/>
    </location>
</feature>
<evidence type="ECO:0008006" key="4">
    <source>
        <dbReference type="Google" id="ProtNLM"/>
    </source>
</evidence>
<sequence>MDWPRSNTFLSDEDLEHVFKYEPKQTTVIKIVESEGYQARVWSLESATDWSNWITAHVLSHNSCDRGLFLIIGRRTSEPLFVPSSGVTIDKWLATAESQDSSPFMMRRAHTFAPLDEKREVQGGGKAPAPTSGGGNREIRVLPFSKKTFKLITECFRIHGSIARAVSRADVPLFSGESVTMGEPAYVYNCRTPNAWTNDMALSATHLKARSVTFSILFGASFEVEQRIMKRLQNITFEASHPLVMPGIFTELELLRHTKVVESMVVKAEAKIFDLEFMGNRARTQKETEMRNFDKRDTWLDLTYMRNMIVSWNTQLGKMLDNSKDLNNRSFDLRQGNSQGWRLQYPEIGRSHIPTEDEPDATAGHQIVDLATIPYRSIKKEDYTPRAASWYDSALVSGEPDIWPAEMPTLSNSTLSNSSMGEKEGPKVQCTRKCAGECHCGQMVTIGDKITRRIMTIRDEYDEKIRDCTMRIDGMAMATQWSHGETNVEIALATNRDSRVMRSIALVTMVFLPGTFFATVFSMTFFDWFGEDGKARVSQNLWIYIVITFCFTVLTVGSWYFFVFFKQRHRVLKVGGGVV</sequence>
<feature type="transmembrane region" description="Helical" evidence="1">
    <location>
        <begin position="504"/>
        <end position="529"/>
    </location>
</feature>
<dbReference type="AlphaFoldDB" id="A0A6A6VH07"/>